<evidence type="ECO:0000259" key="2">
    <source>
        <dbReference type="PROSITE" id="PS00662"/>
    </source>
</evidence>
<evidence type="ECO:0000256" key="1">
    <source>
        <dbReference type="ARBA" id="ARBA00006611"/>
    </source>
</evidence>
<dbReference type="CDD" id="cd01131">
    <property type="entry name" value="PilT"/>
    <property type="match status" value="1"/>
</dbReference>
<proteinExistence type="inferred from homology"/>
<dbReference type="SUPFAM" id="SSF52540">
    <property type="entry name" value="P-loop containing nucleoside triphosphate hydrolases"/>
    <property type="match status" value="1"/>
</dbReference>
<protein>
    <submittedName>
        <fullName evidence="3">Twitching motility protein PilT</fullName>
    </submittedName>
</protein>
<dbReference type="EMBL" id="FUWV01000001">
    <property type="protein sequence ID" value="SJZ37554.1"/>
    <property type="molecule type" value="Genomic_DNA"/>
</dbReference>
<dbReference type="Pfam" id="PF00437">
    <property type="entry name" value="T2SSE"/>
    <property type="match status" value="1"/>
</dbReference>
<dbReference type="InterPro" id="IPR006321">
    <property type="entry name" value="PilT/PilU"/>
</dbReference>
<comment type="similarity">
    <text evidence="1">Belongs to the GSP E family.</text>
</comment>
<dbReference type="InterPro" id="IPR001482">
    <property type="entry name" value="T2SS/T4SS_dom"/>
</dbReference>
<reference evidence="3 4" key="1">
    <citation type="submission" date="2017-02" db="EMBL/GenBank/DDBJ databases">
        <authorList>
            <person name="Peterson S.W."/>
        </authorList>
    </citation>
    <scope>NUCLEOTIDE SEQUENCE [LARGE SCALE GENOMIC DNA]</scope>
    <source>
        <strain evidence="3 4">DSM 15102</strain>
    </source>
</reference>
<accession>A0A1T4K550</accession>
<dbReference type="OrthoDB" id="9808272at2"/>
<gene>
    <name evidence="3" type="ORF">SAMN02745973_00350</name>
</gene>
<evidence type="ECO:0000313" key="3">
    <source>
        <dbReference type="EMBL" id="SJZ37554.1"/>
    </source>
</evidence>
<dbReference type="PANTHER" id="PTHR30486">
    <property type="entry name" value="TWITCHING MOTILITY PROTEIN PILT"/>
    <property type="match status" value="1"/>
</dbReference>
<dbReference type="Gene3D" id="3.40.50.300">
    <property type="entry name" value="P-loop containing nucleotide triphosphate hydrolases"/>
    <property type="match status" value="1"/>
</dbReference>
<name>A0A1T4K550_9FIRM</name>
<feature type="domain" description="Bacterial type II secretion system protein E" evidence="2">
    <location>
        <begin position="193"/>
        <end position="207"/>
    </location>
</feature>
<evidence type="ECO:0000313" key="4">
    <source>
        <dbReference type="Proteomes" id="UP000196365"/>
    </source>
</evidence>
<dbReference type="PROSITE" id="PS00662">
    <property type="entry name" value="T2SP_E"/>
    <property type="match status" value="1"/>
</dbReference>
<dbReference type="GO" id="GO:0005524">
    <property type="term" value="F:ATP binding"/>
    <property type="evidence" value="ECO:0007669"/>
    <property type="project" value="InterPro"/>
</dbReference>
<dbReference type="RefSeq" id="WP_087677788.1">
    <property type="nucleotide sequence ID" value="NZ_FUWV01000001.1"/>
</dbReference>
<dbReference type="NCBIfam" id="TIGR01420">
    <property type="entry name" value="pilT_fam"/>
    <property type="match status" value="1"/>
</dbReference>
<dbReference type="InterPro" id="IPR050921">
    <property type="entry name" value="T4SS_GSP_E_ATPase"/>
</dbReference>
<dbReference type="InterPro" id="IPR003593">
    <property type="entry name" value="AAA+_ATPase"/>
</dbReference>
<sequence>MEILDLLKTIMSQNASDLHITVGVPPMMRIDGELVSYGKNKLTSQDTKKILNTIIGEKQKIILQKSGQVDFSYSIPGLSHFRVNAYRQRGNYAIAFRFIPTKIPKLEQLGLPEQLIDFAYYTSGLILVTGPTGSGKSTTLASLINIMNEKRNLHILTLEDPIEYLHNHKKSIVNQREIGQDTVSYASALRAALREDPDVILIGEMRDLETISIAITAAETGHLVLSTLHTMGAPKSINRIIDVFPPYQQQQIRMQLSMVLQGIISQQLIKRKNQSGRVIALEIMKATPAIRNLIREGKIHQIQSCIQMGGEQGMITMDSYLLKLYQRDMISRKDVLHYSIDPESMKNRLLI</sequence>
<dbReference type="SMART" id="SM00382">
    <property type="entry name" value="AAA"/>
    <property type="match status" value="1"/>
</dbReference>
<dbReference type="Proteomes" id="UP000196365">
    <property type="component" value="Unassembled WGS sequence"/>
</dbReference>
<organism evidence="3 4">
    <name type="scientific">Garciella nitratireducens DSM 15102</name>
    <dbReference type="NCBI Taxonomy" id="1121911"/>
    <lineage>
        <taxon>Bacteria</taxon>
        <taxon>Bacillati</taxon>
        <taxon>Bacillota</taxon>
        <taxon>Clostridia</taxon>
        <taxon>Eubacteriales</taxon>
        <taxon>Eubacteriaceae</taxon>
        <taxon>Garciella</taxon>
    </lineage>
</organism>
<keyword evidence="4" id="KW-1185">Reference proteome</keyword>
<dbReference type="AlphaFoldDB" id="A0A1T4K550"/>
<dbReference type="InterPro" id="IPR027417">
    <property type="entry name" value="P-loop_NTPase"/>
</dbReference>
<dbReference type="Gene3D" id="3.30.450.90">
    <property type="match status" value="1"/>
</dbReference>
<dbReference type="GO" id="GO:0016887">
    <property type="term" value="F:ATP hydrolysis activity"/>
    <property type="evidence" value="ECO:0007669"/>
    <property type="project" value="InterPro"/>
</dbReference>